<feature type="compositionally biased region" description="Basic residues" evidence="8">
    <location>
        <begin position="418"/>
        <end position="428"/>
    </location>
</feature>
<dbReference type="GO" id="GO:0016020">
    <property type="term" value="C:membrane"/>
    <property type="evidence" value="ECO:0007669"/>
    <property type="project" value="UniProtKB-SubCell"/>
</dbReference>
<comment type="subcellular location">
    <subcellularLocation>
        <location evidence="1">Membrane</location>
        <topology evidence="1">Multi-pass membrane protein</topology>
    </subcellularLocation>
</comment>
<evidence type="ECO:0000256" key="6">
    <source>
        <dbReference type="ARBA" id="ARBA00023315"/>
    </source>
</evidence>
<keyword evidence="11" id="KW-1185">Reference proteome</keyword>
<reference evidence="10" key="1">
    <citation type="submission" date="2018-09" db="EMBL/GenBank/DDBJ databases">
        <title>Common duck and Muscovy duck high density SNP chip.</title>
        <authorList>
            <person name="Vignal A."/>
            <person name="Thebault N."/>
            <person name="Warren W.C."/>
        </authorList>
    </citation>
    <scope>NUCLEOTIDE SEQUENCE [LARGE SCALE GENOMIC DNA]</scope>
</reference>
<feature type="region of interest" description="Disordered" evidence="8">
    <location>
        <begin position="193"/>
        <end position="239"/>
    </location>
</feature>
<dbReference type="AlphaFoldDB" id="A0A8C3GNS7"/>
<dbReference type="PANTHER" id="PTHR12246">
    <property type="entry name" value="PALMITOYLTRANSFERASE ZDHHC16"/>
    <property type="match status" value="1"/>
</dbReference>
<dbReference type="InterPro" id="IPR001594">
    <property type="entry name" value="Palmitoyltrfase_DHHC"/>
</dbReference>
<dbReference type="EC" id="2.3.1.225" evidence="7"/>
<reference evidence="10" key="2">
    <citation type="submission" date="2025-08" db="UniProtKB">
        <authorList>
            <consortium name="Ensembl"/>
        </authorList>
    </citation>
    <scope>IDENTIFICATION</scope>
</reference>
<evidence type="ECO:0000256" key="8">
    <source>
        <dbReference type="SAM" id="MobiDB-lite"/>
    </source>
</evidence>
<organism evidence="10 11">
    <name type="scientific">Cairina moschata</name>
    <name type="common">Muscovy duck</name>
    <dbReference type="NCBI Taxonomy" id="8855"/>
    <lineage>
        <taxon>Eukaryota</taxon>
        <taxon>Metazoa</taxon>
        <taxon>Chordata</taxon>
        <taxon>Craniata</taxon>
        <taxon>Vertebrata</taxon>
        <taxon>Euteleostomi</taxon>
        <taxon>Archelosauria</taxon>
        <taxon>Archosauria</taxon>
        <taxon>Dinosauria</taxon>
        <taxon>Saurischia</taxon>
        <taxon>Theropoda</taxon>
        <taxon>Coelurosauria</taxon>
        <taxon>Aves</taxon>
        <taxon>Neognathae</taxon>
        <taxon>Galloanserae</taxon>
        <taxon>Anseriformes</taxon>
        <taxon>Anatidae</taxon>
        <taxon>Anatinae</taxon>
        <taxon>Cairina</taxon>
    </lineage>
</organism>
<feature type="region of interest" description="Disordered" evidence="8">
    <location>
        <begin position="503"/>
        <end position="531"/>
    </location>
</feature>
<feature type="region of interest" description="Disordered" evidence="8">
    <location>
        <begin position="260"/>
        <end position="317"/>
    </location>
</feature>
<dbReference type="Ensembl" id="ENSCMMT00000025463.1">
    <property type="protein sequence ID" value="ENSCMMP00000023257.1"/>
    <property type="gene ID" value="ENSCMMG00000014531.1"/>
</dbReference>
<comment type="similarity">
    <text evidence="7">Belongs to the DHHC palmitoyltransferase family.</text>
</comment>
<keyword evidence="3" id="KW-0812">Transmembrane</keyword>
<accession>A0A8C3GNS7</accession>
<dbReference type="Proteomes" id="UP000694556">
    <property type="component" value="Chromosome 26"/>
</dbReference>
<keyword evidence="6 7" id="KW-0012">Acyltransferase</keyword>
<evidence type="ECO:0000256" key="4">
    <source>
        <dbReference type="ARBA" id="ARBA00022989"/>
    </source>
</evidence>
<feature type="compositionally biased region" description="Gly residues" evidence="8">
    <location>
        <begin position="220"/>
        <end position="236"/>
    </location>
</feature>
<evidence type="ECO:0000313" key="10">
    <source>
        <dbReference type="Ensembl" id="ENSCMMP00000023257.1"/>
    </source>
</evidence>
<feature type="compositionally biased region" description="Low complexity" evidence="8">
    <location>
        <begin position="370"/>
        <end position="413"/>
    </location>
</feature>
<dbReference type="Pfam" id="PF01529">
    <property type="entry name" value="DHHC"/>
    <property type="match status" value="1"/>
</dbReference>
<evidence type="ECO:0000256" key="2">
    <source>
        <dbReference type="ARBA" id="ARBA00022679"/>
    </source>
</evidence>
<sequence length="531" mass="54935">MAAAAAARCGRDPCGALCPLLAYLSVGYADYAVLAHVLHGPALRGSPWCPFHAVTFNLIVLLLLACHTRAVFADPGTVPLPGTAIDFSDLRSAAPRKTEQSPEEWTVCSRCEAYRPPRAHHCRVCHRCVRRMDHHCPWINNCVGELNQKYFIQFLFYAGKRGHGGGVGASRGGLSPPAPGSGSLLCARSGQRLRRGAGAGRVAGASGRRRSRKQSPDVSGGWGAGGGPRARGGAAGGTPELWGAAGAWIQGCGGLWGDPGLQRAGGGDPRDVGGPRAVGGCRGGMPGLWGGPRRRQPSAPRCPPQRPLHRAAAGVPPLRRLRHRRLLRPGQRGPGGFRGAVGAAVTVTSLCVSPPHPVPGRVHHHGRAGAGAAPRAGAEGGEAAAGVSRQAGAAAGGVRQRLRPRLALPLQLRDPGRPRVRPPARLRRLSPPPKPMGGSSTPSLATSRIAGGDSGTGAPRGGAVRAPRGARRCGAPGGDFFLGGGGWHLIKSLSMEVLVQEMGAGRAGGRQRSPAPPPRTTKPASELHKYL</sequence>
<feature type="region of interest" description="Disordered" evidence="8">
    <location>
        <begin position="356"/>
        <end position="470"/>
    </location>
</feature>
<keyword evidence="4" id="KW-1133">Transmembrane helix</keyword>
<dbReference type="GO" id="GO:0019706">
    <property type="term" value="F:protein-cysteine S-palmitoyltransferase activity"/>
    <property type="evidence" value="ECO:0007669"/>
    <property type="project" value="UniProtKB-EC"/>
</dbReference>
<evidence type="ECO:0000256" key="1">
    <source>
        <dbReference type="ARBA" id="ARBA00004141"/>
    </source>
</evidence>
<feature type="domain" description="Palmitoyltransferase DHHC" evidence="9">
    <location>
        <begin position="103"/>
        <end position="158"/>
    </location>
</feature>
<dbReference type="InterPro" id="IPR039859">
    <property type="entry name" value="PFA4/ZDH16/20/ERF2-like"/>
</dbReference>
<feature type="compositionally biased region" description="Gly residues" evidence="8">
    <location>
        <begin position="276"/>
        <end position="290"/>
    </location>
</feature>
<evidence type="ECO:0000256" key="3">
    <source>
        <dbReference type="ARBA" id="ARBA00022692"/>
    </source>
</evidence>
<reference evidence="10" key="3">
    <citation type="submission" date="2025-09" db="UniProtKB">
        <authorList>
            <consortium name="Ensembl"/>
        </authorList>
    </citation>
    <scope>IDENTIFICATION</scope>
</reference>
<keyword evidence="5" id="KW-0472">Membrane</keyword>
<evidence type="ECO:0000313" key="11">
    <source>
        <dbReference type="Proteomes" id="UP000694556"/>
    </source>
</evidence>
<evidence type="ECO:0000256" key="5">
    <source>
        <dbReference type="ARBA" id="ARBA00023136"/>
    </source>
</evidence>
<comment type="catalytic activity">
    <reaction evidence="7">
        <text>L-cysteinyl-[protein] + hexadecanoyl-CoA = S-hexadecanoyl-L-cysteinyl-[protein] + CoA</text>
        <dbReference type="Rhea" id="RHEA:36683"/>
        <dbReference type="Rhea" id="RHEA-COMP:10131"/>
        <dbReference type="Rhea" id="RHEA-COMP:11032"/>
        <dbReference type="ChEBI" id="CHEBI:29950"/>
        <dbReference type="ChEBI" id="CHEBI:57287"/>
        <dbReference type="ChEBI" id="CHEBI:57379"/>
        <dbReference type="ChEBI" id="CHEBI:74151"/>
        <dbReference type="EC" id="2.3.1.225"/>
    </reaction>
</comment>
<dbReference type="PROSITE" id="PS50216">
    <property type="entry name" value="DHHC"/>
    <property type="match status" value="1"/>
</dbReference>
<comment type="domain">
    <text evidence="7">The DHHC domain is required for palmitoyltransferase activity.</text>
</comment>
<proteinExistence type="inferred from homology"/>
<protein>
    <recommendedName>
        <fullName evidence="7">Palmitoyltransferase</fullName>
        <ecNumber evidence="7">2.3.1.225</ecNumber>
    </recommendedName>
</protein>
<evidence type="ECO:0000256" key="7">
    <source>
        <dbReference type="RuleBase" id="RU079119"/>
    </source>
</evidence>
<keyword evidence="2 7" id="KW-0808">Transferase</keyword>
<name>A0A8C3GNS7_CAIMO</name>
<evidence type="ECO:0000259" key="9">
    <source>
        <dbReference type="Pfam" id="PF01529"/>
    </source>
</evidence>